<dbReference type="InterPro" id="IPR041628">
    <property type="entry name" value="ChlI/MoxR_AAA_lid"/>
</dbReference>
<dbReference type="PANTHER" id="PTHR42759">
    <property type="entry name" value="MOXR FAMILY PROTEIN"/>
    <property type="match status" value="1"/>
</dbReference>
<organism evidence="5 6">
    <name type="scientific">Thermococcus siculi</name>
    <dbReference type="NCBI Taxonomy" id="72803"/>
    <lineage>
        <taxon>Archaea</taxon>
        <taxon>Methanobacteriati</taxon>
        <taxon>Methanobacteriota</taxon>
        <taxon>Thermococci</taxon>
        <taxon>Thermococcales</taxon>
        <taxon>Thermococcaceae</taxon>
        <taxon>Thermococcus</taxon>
    </lineage>
</organism>
<dbReference type="FunFam" id="3.40.50.300:FF:000640">
    <property type="entry name" value="MoxR family ATPase"/>
    <property type="match status" value="1"/>
</dbReference>
<evidence type="ECO:0000256" key="2">
    <source>
        <dbReference type="ARBA" id="ARBA00022840"/>
    </source>
</evidence>
<dbReference type="AlphaFoldDB" id="A0A2Z2MQB9"/>
<keyword evidence="6" id="KW-1185">Reference proteome</keyword>
<name>A0A2Z2MQB9_9EURY</name>
<dbReference type="Proteomes" id="UP000250125">
    <property type="component" value="Chromosome"/>
</dbReference>
<keyword evidence="2" id="KW-0067">ATP-binding</keyword>
<dbReference type="Pfam" id="PF07726">
    <property type="entry name" value="AAA_3"/>
    <property type="match status" value="1"/>
</dbReference>
<keyword evidence="1" id="KW-0547">Nucleotide-binding</keyword>
<dbReference type="Gene3D" id="3.40.50.300">
    <property type="entry name" value="P-loop containing nucleotide triphosphate hydrolases"/>
    <property type="match status" value="1"/>
</dbReference>
<evidence type="ECO:0000259" key="3">
    <source>
        <dbReference type="Pfam" id="PF07726"/>
    </source>
</evidence>
<dbReference type="SUPFAM" id="SSF52540">
    <property type="entry name" value="P-loop containing nucleoside triphosphate hydrolases"/>
    <property type="match status" value="1"/>
</dbReference>
<evidence type="ECO:0000256" key="1">
    <source>
        <dbReference type="ARBA" id="ARBA00022741"/>
    </source>
</evidence>
<dbReference type="Gene3D" id="1.10.8.80">
    <property type="entry name" value="Magnesium chelatase subunit I, C-Terminal domain"/>
    <property type="match status" value="1"/>
</dbReference>
<dbReference type="GO" id="GO:0005524">
    <property type="term" value="F:ATP binding"/>
    <property type="evidence" value="ECO:0007669"/>
    <property type="project" value="UniProtKB-KW"/>
</dbReference>
<dbReference type="Pfam" id="PF17863">
    <property type="entry name" value="AAA_lid_2"/>
    <property type="match status" value="1"/>
</dbReference>
<evidence type="ECO:0000313" key="6">
    <source>
        <dbReference type="Proteomes" id="UP000250125"/>
    </source>
</evidence>
<feature type="domain" description="ATPase AAA-3" evidence="3">
    <location>
        <begin position="42"/>
        <end position="171"/>
    </location>
</feature>
<evidence type="ECO:0000259" key="4">
    <source>
        <dbReference type="Pfam" id="PF17863"/>
    </source>
</evidence>
<dbReference type="GO" id="GO:0016887">
    <property type="term" value="F:ATP hydrolysis activity"/>
    <property type="evidence" value="ECO:0007669"/>
    <property type="project" value="InterPro"/>
</dbReference>
<dbReference type="InterPro" id="IPR011703">
    <property type="entry name" value="ATPase_AAA-3"/>
</dbReference>
<dbReference type="KEGG" id="tsl:A3L11_01370"/>
<feature type="domain" description="ChlI/MoxR AAA lid" evidence="4">
    <location>
        <begin position="239"/>
        <end position="310"/>
    </location>
</feature>
<dbReference type="OrthoDB" id="24581at2157"/>
<proteinExistence type="predicted"/>
<reference evidence="5 6" key="1">
    <citation type="submission" date="2016-04" db="EMBL/GenBank/DDBJ databases">
        <title>Complete genome sequence of Thermococcus siculi type strain RG-20.</title>
        <authorList>
            <person name="Oger P.M."/>
        </authorList>
    </citation>
    <scope>NUCLEOTIDE SEQUENCE [LARGE SCALE GENOMIC DNA]</scope>
    <source>
        <strain evidence="5 6">RG-20</strain>
    </source>
</reference>
<dbReference type="InterPro" id="IPR027417">
    <property type="entry name" value="P-loop_NTPase"/>
</dbReference>
<evidence type="ECO:0000313" key="5">
    <source>
        <dbReference type="EMBL" id="ASJ07946.1"/>
    </source>
</evidence>
<dbReference type="PANTHER" id="PTHR42759:SF1">
    <property type="entry name" value="MAGNESIUM-CHELATASE SUBUNIT CHLD"/>
    <property type="match status" value="1"/>
</dbReference>
<sequence length="324" mass="36003">MMTVEEFKPLVDEIIEAVSSVYIGNEVVVRKTLAAALVNGNVLFEDYPGLGKTLLAKAFGRALGLKYTRVQFTPDLLPADILGTKVWRQNLGTFELIKGPIFTHVLLADEINRAPPKTQSALLEAMEERQVTIEGETFPLERPFFVIATQNPIEFEGTYPLPEAQLDRFLLRLRVGYPKTEEDELAILEARLRWGKDDPTVDLKPVIDRETFVGIQDLVESGIYVDRSVLKYIVGLVRNARSDSRVEAGPSPRGAIALMKVAKANALLDGRNFVLPDDVKAYAVDALAHRIVVKAEYSFEGVTGEEVVREALEKTPVPKGAEKR</sequence>
<dbReference type="PIRSF" id="PIRSF002849">
    <property type="entry name" value="AAA_ATPase_chaperone_MoxR_prd"/>
    <property type="match status" value="1"/>
</dbReference>
<dbReference type="CDD" id="cd00009">
    <property type="entry name" value="AAA"/>
    <property type="match status" value="1"/>
</dbReference>
<dbReference type="InterPro" id="IPR050764">
    <property type="entry name" value="CbbQ/NirQ/NorQ/GpvN"/>
</dbReference>
<protein>
    <submittedName>
        <fullName evidence="5">Magnesium chelatase</fullName>
    </submittedName>
</protein>
<accession>A0A2Z2MQB9</accession>
<gene>
    <name evidence="5" type="ORF">A3L11_01370</name>
</gene>
<dbReference type="EMBL" id="CP015103">
    <property type="protein sequence ID" value="ASJ07946.1"/>
    <property type="molecule type" value="Genomic_DNA"/>
</dbReference>